<proteinExistence type="predicted"/>
<accession>A0A3B0AMH1</accession>
<dbReference type="PROSITE" id="PS51257">
    <property type="entry name" value="PROKAR_LIPOPROTEIN"/>
    <property type="match status" value="1"/>
</dbReference>
<gene>
    <name evidence="1" type="ORF">D7M11_35050</name>
</gene>
<dbReference type="AlphaFoldDB" id="A0A3B0AMH1"/>
<protein>
    <submittedName>
        <fullName evidence="1">Uncharacterized protein</fullName>
    </submittedName>
</protein>
<dbReference type="EMBL" id="RBAH01000050">
    <property type="protein sequence ID" value="RKN61985.1"/>
    <property type="molecule type" value="Genomic_DNA"/>
</dbReference>
<name>A0A3B0AMH1_9BACL</name>
<evidence type="ECO:0000313" key="1">
    <source>
        <dbReference type="EMBL" id="RKN61985.1"/>
    </source>
</evidence>
<keyword evidence="2" id="KW-1185">Reference proteome</keyword>
<dbReference type="RefSeq" id="WP_120751921.1">
    <property type="nucleotide sequence ID" value="NZ_RBAH01000050.1"/>
</dbReference>
<evidence type="ECO:0000313" key="2">
    <source>
        <dbReference type="Proteomes" id="UP000282311"/>
    </source>
</evidence>
<comment type="caution">
    <text evidence="1">The sequence shown here is derived from an EMBL/GenBank/DDBJ whole genome shotgun (WGS) entry which is preliminary data.</text>
</comment>
<dbReference type="OrthoDB" id="2915800at2"/>
<sequence>MKRITLITMAFMLFIVGCSFGELKTSASSQITVVEKDYSDDYKDAWIVAYDPNNSTKKIAIKIMIKDPMVWNLIETNKTYFAAYYREGNKPWELTQIAHLGDEKMLR</sequence>
<reference evidence="1 2" key="1">
    <citation type="journal article" date="2007" name="Int. J. Syst. Evol. Microbiol.">
        <title>Paenibacillus ginsengarvi sp. nov., isolated from soil from ginseng cultivation.</title>
        <authorList>
            <person name="Yoon M.H."/>
            <person name="Ten L.N."/>
            <person name="Im W.T."/>
        </authorList>
    </citation>
    <scope>NUCLEOTIDE SEQUENCE [LARGE SCALE GENOMIC DNA]</scope>
    <source>
        <strain evidence="1 2">KCTC 13059</strain>
    </source>
</reference>
<dbReference type="Proteomes" id="UP000282311">
    <property type="component" value="Unassembled WGS sequence"/>
</dbReference>
<organism evidence="1 2">
    <name type="scientific">Paenibacillus ginsengarvi</name>
    <dbReference type="NCBI Taxonomy" id="400777"/>
    <lineage>
        <taxon>Bacteria</taxon>
        <taxon>Bacillati</taxon>
        <taxon>Bacillota</taxon>
        <taxon>Bacilli</taxon>
        <taxon>Bacillales</taxon>
        <taxon>Paenibacillaceae</taxon>
        <taxon>Paenibacillus</taxon>
    </lineage>
</organism>